<proteinExistence type="predicted"/>
<dbReference type="EMBL" id="CM026427">
    <property type="protein sequence ID" value="KAG0570549.1"/>
    <property type="molecule type" value="Genomic_DNA"/>
</dbReference>
<gene>
    <name evidence="1" type="ORF">KC19_6G169900</name>
</gene>
<keyword evidence="2" id="KW-1185">Reference proteome</keyword>
<comment type="caution">
    <text evidence="1">The sequence shown here is derived from an EMBL/GenBank/DDBJ whole genome shotgun (WGS) entry which is preliminary data.</text>
</comment>
<reference evidence="1 2" key="1">
    <citation type="submission" date="2020-06" db="EMBL/GenBank/DDBJ databases">
        <title>WGS assembly of Ceratodon purpureus strain R40.</title>
        <authorList>
            <person name="Carey S.B."/>
            <person name="Jenkins J."/>
            <person name="Shu S."/>
            <person name="Lovell J.T."/>
            <person name="Sreedasyam A."/>
            <person name="Maumus F."/>
            <person name="Tiley G.P."/>
            <person name="Fernandez-Pozo N."/>
            <person name="Barry K."/>
            <person name="Chen C."/>
            <person name="Wang M."/>
            <person name="Lipzen A."/>
            <person name="Daum C."/>
            <person name="Saski C.A."/>
            <person name="Payton A.C."/>
            <person name="Mcbreen J.C."/>
            <person name="Conrad R.E."/>
            <person name="Kollar L.M."/>
            <person name="Olsson S."/>
            <person name="Huttunen S."/>
            <person name="Landis J.B."/>
            <person name="Wickett N.J."/>
            <person name="Johnson M.G."/>
            <person name="Rensing S.A."/>
            <person name="Grimwood J."/>
            <person name="Schmutz J."/>
            <person name="Mcdaniel S.F."/>
        </authorList>
    </citation>
    <scope>NUCLEOTIDE SEQUENCE [LARGE SCALE GENOMIC DNA]</scope>
    <source>
        <strain evidence="1 2">R40</strain>
    </source>
</reference>
<organism evidence="1 2">
    <name type="scientific">Ceratodon purpureus</name>
    <name type="common">Fire moss</name>
    <name type="synonym">Dicranum purpureum</name>
    <dbReference type="NCBI Taxonomy" id="3225"/>
    <lineage>
        <taxon>Eukaryota</taxon>
        <taxon>Viridiplantae</taxon>
        <taxon>Streptophyta</taxon>
        <taxon>Embryophyta</taxon>
        <taxon>Bryophyta</taxon>
        <taxon>Bryophytina</taxon>
        <taxon>Bryopsida</taxon>
        <taxon>Dicranidae</taxon>
        <taxon>Pseudoditrichales</taxon>
        <taxon>Ditrichaceae</taxon>
        <taxon>Ceratodon</taxon>
    </lineage>
</organism>
<evidence type="ECO:0000313" key="2">
    <source>
        <dbReference type="Proteomes" id="UP000822688"/>
    </source>
</evidence>
<protein>
    <submittedName>
        <fullName evidence="1">Uncharacterized protein</fullName>
    </submittedName>
</protein>
<dbReference type="AlphaFoldDB" id="A0A8T0HIK2"/>
<sequence>MVNKSSSENWRFACLSSAVSSGVLKLLQRFSVTISSHVRLSTYYHLLSRLLSLQSAVFRP</sequence>
<evidence type="ECO:0000313" key="1">
    <source>
        <dbReference type="EMBL" id="KAG0570549.1"/>
    </source>
</evidence>
<dbReference type="Proteomes" id="UP000822688">
    <property type="component" value="Chromosome 6"/>
</dbReference>
<name>A0A8T0HIK2_CERPU</name>
<accession>A0A8T0HIK2</accession>